<feature type="compositionally biased region" description="Polar residues" evidence="1">
    <location>
        <begin position="1660"/>
        <end position="1673"/>
    </location>
</feature>
<evidence type="ECO:0000256" key="1">
    <source>
        <dbReference type="SAM" id="MobiDB-lite"/>
    </source>
</evidence>
<dbReference type="InterPro" id="IPR027038">
    <property type="entry name" value="RanGap"/>
</dbReference>
<feature type="transmembrane region" description="Helical" evidence="2">
    <location>
        <begin position="1313"/>
        <end position="1335"/>
    </location>
</feature>
<feature type="transmembrane region" description="Helical" evidence="2">
    <location>
        <begin position="1268"/>
        <end position="1286"/>
    </location>
</feature>
<keyword evidence="2" id="KW-0812">Transmembrane</keyword>
<dbReference type="PANTHER" id="PTHR24113">
    <property type="entry name" value="RAN GTPASE-ACTIVATING PROTEIN 1"/>
    <property type="match status" value="1"/>
</dbReference>
<dbReference type="PROSITE" id="PS51450">
    <property type="entry name" value="LRR"/>
    <property type="match status" value="2"/>
</dbReference>
<dbReference type="SMART" id="SM00368">
    <property type="entry name" value="LRR_RI"/>
    <property type="match status" value="7"/>
</dbReference>
<feature type="transmembrane region" description="Helical" evidence="2">
    <location>
        <begin position="1362"/>
        <end position="1385"/>
    </location>
</feature>
<feature type="transmembrane region" description="Helical" evidence="2">
    <location>
        <begin position="1462"/>
        <end position="1483"/>
    </location>
</feature>
<feature type="transmembrane region" description="Helical" evidence="2">
    <location>
        <begin position="1418"/>
        <end position="1442"/>
    </location>
</feature>
<dbReference type="Proteomes" id="UP000692954">
    <property type="component" value="Unassembled WGS sequence"/>
</dbReference>
<reference evidence="3" key="1">
    <citation type="submission" date="2021-01" db="EMBL/GenBank/DDBJ databases">
        <authorList>
            <consortium name="Genoscope - CEA"/>
            <person name="William W."/>
        </authorList>
    </citation>
    <scope>NUCLEOTIDE SEQUENCE</scope>
</reference>
<gene>
    <name evidence="3" type="ORF">PSON_ATCC_30995.1.T1520089</name>
</gene>
<feature type="transmembrane region" description="Helical" evidence="2">
    <location>
        <begin position="1544"/>
        <end position="1564"/>
    </location>
</feature>
<evidence type="ECO:0008006" key="5">
    <source>
        <dbReference type="Google" id="ProtNLM"/>
    </source>
</evidence>
<evidence type="ECO:0000256" key="2">
    <source>
        <dbReference type="SAM" id="Phobius"/>
    </source>
</evidence>
<sequence>MQNIDRIRNKFLRILIKHRFVKRLLGKQRLNEQSYFTVNQGALACFRELCQSLACNNRIIEVNLSGCNINVYFAIELAKLVQKNTNIEVLQLASCKLNSFSLSCIFKAMIDHTGLAQLNLFNNQSFTPTVVQDFIKYVLKGKNPLIEINISHCNIENAQLSMILPNLKNLKSLKRLKMGLMNLSSESLLALSSAMLNYTGKKFLDYLDLSFCQIKNDGLKLLNKSLYLSVITSINIKSINLSGNHITQDGVVHLEQILLKLNIEELNLSRNKIQEFQNQDVLKKQLVKVDLSSNLFEEIPNNFFLNVLSINLSNNQINTQGAYQISQVLAYKKVQWMDLNINNNSIQTRGFISLIYALIENKSLTNLSVANNDINGEGILVYIFNHEQLNLQYLDLSHNYLRYDLVYALISMMKECKLKTLVLSQLRQDENEIPSGKNELFEIKCANLRELDFSCNSQIIMPILKSLSKQYNRLEYLNLNNCQLMKKSDRESQVKKSDTQTLDRKKSVEVHVKKSETLTIDLRKSGDAKFLNFDEQVFIDQTEYKAYDQNKQVLECMYNLLSKTYTLQTLCLANNNLNFLSDQELRYLDSYFGNNFTLLSLDISNNKLKSRITLLVNGLRNCGSLRYLNISNNQIEEDEKVITHLPKIFQNPSLQYIDLSLNSIHSATFQNMKTILQTQYKQFPQMNLSQLKLTADDLVSISEIISESYSIRKLELFGNQSIDYLNNVLVYGDNDKVKSLSINRLKLRGDIFLNLLKILEQNQKWVKILEISNTLLKNKQLRCLLERLKQMHSLKALIMDNQYFESEDVVASIKTDLYCSLLKLKTLSIRKSTLSVEFFEFIYKLLSNSKKLKELDLSGNQSNDYGRKCIISQECIELLSLGIQNNQKLKNLNLSKCQLNDEVMQIFIDTLPLNNSLIQLDISECNLTKISFLRFKQNFNHNPSLLQRLCCQLMIEEIPTNLVNSQCLSNLFYLDISKNKQKNRSIVKLVQCCQPKNIFQNLFFLNLEQCHLNDHHCKALSKLIVINLKELHLSQNQIAYFGFKELFDPILDGKSKLKALNLSKNKITDEYFCQLEQKEFNMKIDSLELLSLDGNLCLGRGCKGFIKLLQNNPKLYIFNHWVNISDQLAYLVIQSYIQFTQLYNLKYGQHNYIQQLIIKETDFSDDFLIWFGYNYFQLPYLQYIDFSGNSRFCTSMGKMHMYINMINSQVNYNLLQVKFDEVEQQTLTMFDDGLIRYHLLKQKFRFQNYTIMQSSYGINDQNIETVKWGFIGKFVIHIINKLLYLFQGSLTEFRMSSQLQQHLRRKMNRMKMYYILGCLVEPVFLILALIVALMLQTPITQKDLQDHNNCKNQYCFINDVQILTFTLFIISILVVVMCSVTNLILAIKLRINSEPDFYILTYEQKKELKRKFPIKKELLLLVLQIILQCKYVFDTLIISSSYDISNYIEKYGDNSFKQIRNNFLASAYMMSIMICIKFFIFCYQDFKCTIQFFKHPNKDASFLLSNLWIKNIYDTNIIVENVISNFCPQEGIKIMNSLYNLKQIYQLTQLFVIELPIFFIYLFYFNNYQLLFSKMGYQTVITVTTIFQVVGMIRNVIKGLFNAYQALVSRPPVVKWFDINEFLLLRRYQYLGENRLITQQQSTYNKKQNNNKNRDKKKSLLNQQGSLKTGSQKSKSERIIEKVRRTSEDHDEEGDFLVKKNVITTENMFLGITLNTKIKSD</sequence>
<dbReference type="GO" id="GO:0006913">
    <property type="term" value="P:nucleocytoplasmic transport"/>
    <property type="evidence" value="ECO:0007669"/>
    <property type="project" value="TreeGrafter"/>
</dbReference>
<organism evidence="3 4">
    <name type="scientific">Paramecium sonneborni</name>
    <dbReference type="NCBI Taxonomy" id="65129"/>
    <lineage>
        <taxon>Eukaryota</taxon>
        <taxon>Sar</taxon>
        <taxon>Alveolata</taxon>
        <taxon>Ciliophora</taxon>
        <taxon>Intramacronucleata</taxon>
        <taxon>Oligohymenophorea</taxon>
        <taxon>Peniculida</taxon>
        <taxon>Parameciidae</taxon>
        <taxon>Paramecium</taxon>
    </lineage>
</organism>
<protein>
    <recommendedName>
        <fullName evidence="5">Transmembrane protein</fullName>
    </recommendedName>
</protein>
<feature type="compositionally biased region" description="Basic and acidic residues" evidence="1">
    <location>
        <begin position="1674"/>
        <end position="1686"/>
    </location>
</feature>
<feature type="region of interest" description="Disordered" evidence="1">
    <location>
        <begin position="1641"/>
        <end position="1686"/>
    </location>
</feature>
<comment type="caution">
    <text evidence="3">The sequence shown here is derived from an EMBL/GenBank/DDBJ whole genome shotgun (WGS) entry which is preliminary data.</text>
</comment>
<dbReference type="GO" id="GO:0031267">
    <property type="term" value="F:small GTPase binding"/>
    <property type="evidence" value="ECO:0007669"/>
    <property type="project" value="TreeGrafter"/>
</dbReference>
<keyword evidence="2" id="KW-0472">Membrane</keyword>
<dbReference type="GO" id="GO:0048471">
    <property type="term" value="C:perinuclear region of cytoplasm"/>
    <property type="evidence" value="ECO:0007669"/>
    <property type="project" value="TreeGrafter"/>
</dbReference>
<accession>A0A8S1RBB0</accession>
<dbReference type="Pfam" id="PF13516">
    <property type="entry name" value="LRR_6"/>
    <property type="match status" value="4"/>
</dbReference>
<dbReference type="PANTHER" id="PTHR24113:SF15">
    <property type="entry name" value="NACHT DOMAIN-CONTAINING PROTEIN"/>
    <property type="match status" value="1"/>
</dbReference>
<feature type="transmembrane region" description="Helical" evidence="2">
    <location>
        <begin position="1576"/>
        <end position="1597"/>
    </location>
</feature>
<proteinExistence type="predicted"/>
<dbReference type="GO" id="GO:0005829">
    <property type="term" value="C:cytosol"/>
    <property type="evidence" value="ECO:0007669"/>
    <property type="project" value="TreeGrafter"/>
</dbReference>
<evidence type="ECO:0000313" key="3">
    <source>
        <dbReference type="EMBL" id="CAD8124624.1"/>
    </source>
</evidence>
<keyword evidence="2" id="KW-1133">Transmembrane helix</keyword>
<dbReference type="OrthoDB" id="303338at2759"/>
<dbReference type="GO" id="GO:0005634">
    <property type="term" value="C:nucleus"/>
    <property type="evidence" value="ECO:0007669"/>
    <property type="project" value="TreeGrafter"/>
</dbReference>
<dbReference type="GO" id="GO:0005096">
    <property type="term" value="F:GTPase activator activity"/>
    <property type="evidence" value="ECO:0007669"/>
    <property type="project" value="InterPro"/>
</dbReference>
<name>A0A8S1RBB0_9CILI</name>
<dbReference type="EMBL" id="CAJJDN010000152">
    <property type="protein sequence ID" value="CAD8124624.1"/>
    <property type="molecule type" value="Genomic_DNA"/>
</dbReference>
<keyword evidence="4" id="KW-1185">Reference proteome</keyword>
<dbReference type="InterPro" id="IPR001611">
    <property type="entry name" value="Leu-rich_rpt"/>
</dbReference>
<evidence type="ECO:0000313" key="4">
    <source>
        <dbReference type="Proteomes" id="UP000692954"/>
    </source>
</evidence>